<keyword evidence="5" id="KW-1185">Reference proteome</keyword>
<dbReference type="GO" id="GO:0005085">
    <property type="term" value="F:guanyl-nucleotide exchange factor activity"/>
    <property type="evidence" value="ECO:0007669"/>
    <property type="project" value="InterPro"/>
</dbReference>
<dbReference type="GO" id="GO:0055037">
    <property type="term" value="C:recycling endosome"/>
    <property type="evidence" value="ECO:0007669"/>
    <property type="project" value="TreeGrafter"/>
</dbReference>
<feature type="compositionally biased region" description="Pro residues" evidence="2">
    <location>
        <begin position="648"/>
        <end position="658"/>
    </location>
</feature>
<dbReference type="Proteomes" id="UP000283269">
    <property type="component" value="Unassembled WGS sequence"/>
</dbReference>
<gene>
    <name evidence="4" type="ORF">CVT25_011921</name>
</gene>
<dbReference type="InterPro" id="IPR024224">
    <property type="entry name" value="DENND6"/>
</dbReference>
<protein>
    <recommendedName>
        <fullName evidence="3">UDENN domain-containing protein</fullName>
    </recommendedName>
</protein>
<evidence type="ECO:0000259" key="3">
    <source>
        <dbReference type="PROSITE" id="PS50211"/>
    </source>
</evidence>
<dbReference type="STRING" id="93625.A0A409XCJ1"/>
<feature type="region of interest" description="Disordered" evidence="2">
    <location>
        <begin position="528"/>
        <end position="555"/>
    </location>
</feature>
<organism evidence="4 5">
    <name type="scientific">Psilocybe cyanescens</name>
    <dbReference type="NCBI Taxonomy" id="93625"/>
    <lineage>
        <taxon>Eukaryota</taxon>
        <taxon>Fungi</taxon>
        <taxon>Dikarya</taxon>
        <taxon>Basidiomycota</taxon>
        <taxon>Agaricomycotina</taxon>
        <taxon>Agaricomycetes</taxon>
        <taxon>Agaricomycetidae</taxon>
        <taxon>Agaricales</taxon>
        <taxon>Agaricineae</taxon>
        <taxon>Strophariaceae</taxon>
        <taxon>Psilocybe</taxon>
    </lineage>
</organism>
<comment type="caution">
    <text evidence="4">The sequence shown here is derived from an EMBL/GenBank/DDBJ whole genome shotgun (WGS) entry which is preliminary data.</text>
</comment>
<evidence type="ECO:0000256" key="1">
    <source>
        <dbReference type="ARBA" id="ARBA00007159"/>
    </source>
</evidence>
<feature type="compositionally biased region" description="Low complexity" evidence="2">
    <location>
        <begin position="638"/>
        <end position="647"/>
    </location>
</feature>
<dbReference type="InParanoid" id="A0A409XCJ1"/>
<dbReference type="PROSITE" id="PS50211">
    <property type="entry name" value="DENN"/>
    <property type="match status" value="1"/>
</dbReference>
<dbReference type="OrthoDB" id="10265409at2759"/>
<feature type="compositionally biased region" description="Polar residues" evidence="2">
    <location>
        <begin position="672"/>
        <end position="691"/>
    </location>
</feature>
<accession>A0A409XCJ1</accession>
<feature type="compositionally biased region" description="Low complexity" evidence="2">
    <location>
        <begin position="528"/>
        <end position="545"/>
    </location>
</feature>
<evidence type="ECO:0000313" key="5">
    <source>
        <dbReference type="Proteomes" id="UP000283269"/>
    </source>
</evidence>
<dbReference type="InterPro" id="IPR037516">
    <property type="entry name" value="Tripartite_DENN"/>
</dbReference>
<sequence>MPPRIPAGLQLNTPQYEEDIGDLSPYLVLPSSTSSRASSSTIASSLAECSPRNNYAADEFDSDIPLSSHITPGSVETPKRLAFSSRQLPSASPSLATFPSSPEIRRSHTLPRTFQIEKEAVEPRLIHTEINALAVDAVSIGKMRRWILAIAVVEFDLDSGPVVDGVYPPLDLLPSESENIAFCAFPDSMQFDQGSQTHSFRIREQEKRANASTIDGFIYGFSHFIQRRDASSKRGYQQRSVVILTQHQYPALFSSLAGIFGPLFEKHGTPMLEAACHNIATWYIRPPPNAGETVELGFLGTVLQVEIPHSMDAQQVAETSSFNEKYDPRAHVRFFSLSFLFPLSIAPRVAQSNPLPNANIDIDEMRTQILATTAPFVPPPILLFEAALANLWSIWECLVLCEPILIFGVSPAQTSQAVWWLRDLLRPVGVCFFFLCSDSFYFLSFPFLFPFPFLWDRHFSPNSSPPSFQIPLAGDIRPYFTMQDKDHAQLVNRRLPPQAGVLLGVTNPFFGKECAHWPHVLSLGRRVSTSSSPKQKSPSLGSSSVGPPPGWKTKTHRRYISKDRGLLKRLEEALRGDERARMDASLALRRHFCSRSTQLITPLARYLNTLIPSPSEVHHARKASASAARSLGMLATSSSSSLKHLSPSPSPAPSPANSPAPSFKSVTGPGTGTPNAGVNTAKKNPPTSSVGYGNKGLRLKPFNSVAFLASLKTHGSLLPFKSASKRVEFYER</sequence>
<proteinExistence type="inferred from homology"/>
<feature type="domain" description="UDENN" evidence="3">
    <location>
        <begin position="148"/>
        <end position="665"/>
    </location>
</feature>
<dbReference type="PANTHER" id="PTHR13677:SF0">
    <property type="entry name" value="LD41638P"/>
    <property type="match status" value="1"/>
</dbReference>
<dbReference type="EMBL" id="NHYD01002075">
    <property type="protein sequence ID" value="PPQ88475.1"/>
    <property type="molecule type" value="Genomic_DNA"/>
</dbReference>
<evidence type="ECO:0000313" key="4">
    <source>
        <dbReference type="EMBL" id="PPQ88475.1"/>
    </source>
</evidence>
<dbReference type="PANTHER" id="PTHR13677">
    <property type="entry name" value="LD41638P"/>
    <property type="match status" value="1"/>
</dbReference>
<name>A0A409XCJ1_PSICY</name>
<feature type="region of interest" description="Disordered" evidence="2">
    <location>
        <begin position="638"/>
        <end position="695"/>
    </location>
</feature>
<comment type="similarity">
    <text evidence="1">Belongs to the DENND6 family.</text>
</comment>
<evidence type="ECO:0000256" key="2">
    <source>
        <dbReference type="SAM" id="MobiDB-lite"/>
    </source>
</evidence>
<dbReference type="AlphaFoldDB" id="A0A409XCJ1"/>
<reference evidence="4 5" key="1">
    <citation type="journal article" date="2018" name="Evol. Lett.">
        <title>Horizontal gene cluster transfer increased hallucinogenic mushroom diversity.</title>
        <authorList>
            <person name="Reynolds H.T."/>
            <person name="Vijayakumar V."/>
            <person name="Gluck-Thaler E."/>
            <person name="Korotkin H.B."/>
            <person name="Matheny P.B."/>
            <person name="Slot J.C."/>
        </authorList>
    </citation>
    <scope>NUCLEOTIDE SEQUENCE [LARGE SCALE GENOMIC DNA]</scope>
    <source>
        <strain evidence="4 5">2631</strain>
    </source>
</reference>